<dbReference type="Proteomes" id="UP001148737">
    <property type="component" value="Unassembled WGS sequence"/>
</dbReference>
<proteinExistence type="predicted"/>
<organism evidence="1 2">
    <name type="scientific">Lecanicillium saksenae</name>
    <dbReference type="NCBI Taxonomy" id="468837"/>
    <lineage>
        <taxon>Eukaryota</taxon>
        <taxon>Fungi</taxon>
        <taxon>Dikarya</taxon>
        <taxon>Ascomycota</taxon>
        <taxon>Pezizomycotina</taxon>
        <taxon>Sordariomycetes</taxon>
        <taxon>Hypocreomycetidae</taxon>
        <taxon>Hypocreales</taxon>
        <taxon>Cordycipitaceae</taxon>
        <taxon>Lecanicillium</taxon>
    </lineage>
</organism>
<evidence type="ECO:0000313" key="2">
    <source>
        <dbReference type="Proteomes" id="UP001148737"/>
    </source>
</evidence>
<dbReference type="EMBL" id="JANAKD010001196">
    <property type="protein sequence ID" value="KAJ3482191.1"/>
    <property type="molecule type" value="Genomic_DNA"/>
</dbReference>
<accession>A0ACC1QN36</accession>
<sequence length="310" mass="32459">MRGESSRGGGRGSDTGSDDGSDNGSDNGGDHSGSESTSHGSCDTVSESLFGSIHTSPLSLARDGNAAVQDTTGGIITVGGTAGCPPPGPVDAPAAEGHAPESGQPTATVNFGSRPLVNGFGAYMVANQEAALPSVGIARQDGVSSAAATQQSWQPVASGASQPWSGIQAGETWRRMVRNALGIVDLLLAPEPGTMHSGHTTPVLQDSWAQKGRVARHTSSVYSDAFDLTELTKTISHEEWEEQADAVAALESEVQQLRRDLRRLRFMADRGQRALHEMANLVMSISQMLAAVRNQCKIEGRKRLANFAVL</sequence>
<name>A0ACC1QN36_9HYPO</name>
<comment type="caution">
    <text evidence="1">The sequence shown here is derived from an EMBL/GenBank/DDBJ whole genome shotgun (WGS) entry which is preliminary data.</text>
</comment>
<evidence type="ECO:0000313" key="1">
    <source>
        <dbReference type="EMBL" id="KAJ3482191.1"/>
    </source>
</evidence>
<protein>
    <submittedName>
        <fullName evidence="1">Uncharacterized protein</fullName>
    </submittedName>
</protein>
<gene>
    <name evidence="1" type="ORF">NLG97_g7632</name>
</gene>
<keyword evidence="2" id="KW-1185">Reference proteome</keyword>
<reference evidence="1" key="1">
    <citation type="submission" date="2022-07" db="EMBL/GenBank/DDBJ databases">
        <title>Genome Sequence of Lecanicillium saksenae.</title>
        <authorList>
            <person name="Buettner E."/>
        </authorList>
    </citation>
    <scope>NUCLEOTIDE SEQUENCE</scope>
    <source>
        <strain evidence="1">VT-O1</strain>
    </source>
</reference>